<dbReference type="AlphaFoldDB" id="A0A3M0BNB4"/>
<dbReference type="Gene3D" id="2.40.280.10">
    <property type="match status" value="1"/>
</dbReference>
<comment type="subcellular location">
    <subcellularLocation>
        <location evidence="3">Cytoplasm</location>
    </subcellularLocation>
    <text evidence="3">The tmRNA-SmpB complex associates with stalled 70S ribosomes.</text>
</comment>
<proteinExistence type="inferred from homology"/>
<comment type="function">
    <text evidence="3">Required for rescue of stalled ribosomes mediated by trans-translation. Binds to transfer-messenger RNA (tmRNA), required for stable association of tmRNA with ribosomes. tmRNA and SmpB together mimic tRNA shape, replacing the anticodon stem-loop with SmpB. tmRNA is encoded by the ssrA gene; the 2 termini fold to resemble tRNA(Ala) and it encodes a 'tag peptide', a short internal open reading frame. During trans-translation Ala-aminoacylated tmRNA acts like a tRNA, entering the A-site of stalled ribosomes, displacing the stalled mRNA. The ribosome then switches to translate the ORF on the tmRNA; the nascent peptide is terminated with the 'tag peptide' encoded by the tmRNA and targeted for degradation. The ribosome is freed to recommence translation, which seems to be the essential function of trans-translation.</text>
</comment>
<dbReference type="InterPro" id="IPR020081">
    <property type="entry name" value="SsrA-bd_prot_CS"/>
</dbReference>
<keyword evidence="2 3" id="KW-0694">RNA-binding</keyword>
<evidence type="ECO:0000256" key="3">
    <source>
        <dbReference type="HAMAP-Rule" id="MF_00023"/>
    </source>
</evidence>
<organism evidence="4 5">
    <name type="scientific">Hydrogenothermus marinus</name>
    <dbReference type="NCBI Taxonomy" id="133270"/>
    <lineage>
        <taxon>Bacteria</taxon>
        <taxon>Pseudomonadati</taxon>
        <taxon>Aquificota</taxon>
        <taxon>Aquificia</taxon>
        <taxon>Aquificales</taxon>
        <taxon>Hydrogenothermaceae</taxon>
        <taxon>Hydrogenothermus</taxon>
    </lineage>
</organism>
<name>A0A3M0BNB4_9AQUI</name>
<dbReference type="Pfam" id="PF01668">
    <property type="entry name" value="SmpB"/>
    <property type="match status" value="1"/>
</dbReference>
<dbReference type="GO" id="GO:0005829">
    <property type="term" value="C:cytosol"/>
    <property type="evidence" value="ECO:0007669"/>
    <property type="project" value="TreeGrafter"/>
</dbReference>
<dbReference type="SUPFAM" id="SSF74982">
    <property type="entry name" value="Small protein B (SmpB)"/>
    <property type="match status" value="1"/>
</dbReference>
<keyword evidence="1 3" id="KW-0963">Cytoplasm</keyword>
<dbReference type="Proteomes" id="UP000280842">
    <property type="component" value="Unassembled WGS sequence"/>
</dbReference>
<dbReference type="NCBIfam" id="TIGR00086">
    <property type="entry name" value="smpB"/>
    <property type="match status" value="1"/>
</dbReference>
<dbReference type="InterPro" id="IPR023620">
    <property type="entry name" value="SmpB"/>
</dbReference>
<comment type="caution">
    <text evidence="4">The sequence shown here is derived from an EMBL/GenBank/DDBJ whole genome shotgun (WGS) entry which is preliminary data.</text>
</comment>
<dbReference type="InterPro" id="IPR000037">
    <property type="entry name" value="SsrA-bd_prot"/>
</dbReference>
<dbReference type="HAMAP" id="MF_00023">
    <property type="entry name" value="SmpB"/>
    <property type="match status" value="1"/>
</dbReference>
<evidence type="ECO:0000256" key="2">
    <source>
        <dbReference type="ARBA" id="ARBA00022884"/>
    </source>
</evidence>
<sequence>MTIKVVATNKQVYHNYNILETYEAGLVLKGTEVKALREGNVNLRDAYIRIEDGEAYVVGLYIGPYKPAGRLQHDPTRKRKLLLHKREILKLMGKIQEKGLTIVPTKIYFKNGKAKIEIALAKGKAKYEKREALKEKQLKRELSKKYKGKLKL</sequence>
<evidence type="ECO:0000313" key="4">
    <source>
        <dbReference type="EMBL" id="RMA97964.1"/>
    </source>
</evidence>
<dbReference type="PANTHER" id="PTHR30308">
    <property type="entry name" value="TMRNA-BINDING COMPONENT OF TRANS-TRANSLATION TAGGING COMPLEX"/>
    <property type="match status" value="1"/>
</dbReference>
<reference evidence="4 5" key="1">
    <citation type="submission" date="2018-10" db="EMBL/GenBank/DDBJ databases">
        <title>Genomic Encyclopedia of Archaeal and Bacterial Type Strains, Phase II (KMG-II): from individual species to whole genera.</title>
        <authorList>
            <person name="Goeker M."/>
        </authorList>
    </citation>
    <scope>NUCLEOTIDE SEQUENCE [LARGE SCALE GENOMIC DNA]</scope>
    <source>
        <strain evidence="4 5">VM1</strain>
    </source>
</reference>
<gene>
    <name evidence="3" type="primary">smpB</name>
    <name evidence="4" type="ORF">CLV39_0602</name>
</gene>
<dbReference type="GO" id="GO:0070929">
    <property type="term" value="P:trans-translation"/>
    <property type="evidence" value="ECO:0007669"/>
    <property type="project" value="UniProtKB-UniRule"/>
</dbReference>
<protein>
    <recommendedName>
        <fullName evidence="3">SsrA-binding protein</fullName>
    </recommendedName>
    <alternativeName>
        <fullName evidence="3">Small protein B</fullName>
    </alternativeName>
</protein>
<dbReference type="GO" id="GO:0070930">
    <property type="term" value="P:trans-translation-dependent protein tagging"/>
    <property type="evidence" value="ECO:0007669"/>
    <property type="project" value="TreeGrafter"/>
</dbReference>
<dbReference type="CDD" id="cd09294">
    <property type="entry name" value="SmpB"/>
    <property type="match status" value="1"/>
</dbReference>
<keyword evidence="5" id="KW-1185">Reference proteome</keyword>
<accession>A0A3M0BNB4</accession>
<dbReference type="NCBIfam" id="NF003843">
    <property type="entry name" value="PRK05422.1"/>
    <property type="match status" value="1"/>
</dbReference>
<dbReference type="GO" id="GO:0003723">
    <property type="term" value="F:RNA binding"/>
    <property type="evidence" value="ECO:0007669"/>
    <property type="project" value="UniProtKB-UniRule"/>
</dbReference>
<evidence type="ECO:0000313" key="5">
    <source>
        <dbReference type="Proteomes" id="UP000280842"/>
    </source>
</evidence>
<evidence type="ECO:0000256" key="1">
    <source>
        <dbReference type="ARBA" id="ARBA00022490"/>
    </source>
</evidence>
<dbReference type="PROSITE" id="PS01317">
    <property type="entry name" value="SSRP"/>
    <property type="match status" value="1"/>
</dbReference>
<dbReference type="EMBL" id="REFO01000010">
    <property type="protein sequence ID" value="RMA97964.1"/>
    <property type="molecule type" value="Genomic_DNA"/>
</dbReference>
<comment type="similarity">
    <text evidence="3">Belongs to the SmpB family.</text>
</comment>
<dbReference type="OrthoDB" id="9805462at2"/>
<dbReference type="PANTHER" id="PTHR30308:SF2">
    <property type="entry name" value="SSRA-BINDING PROTEIN"/>
    <property type="match status" value="1"/>
</dbReference>